<sequence>MGVASLKKGAGSGAEAAAASPAADSFINGAKIDGKNGAVAAKPAQAKVYKRIMFSLSSEIDAEVERLSLLPHGIRVSRSDVIRAAVALLAGQGDEKVSQLLRELKEKD</sequence>
<geneLocation type="plasmid" evidence="2 4">
    <name>pMP-R124</name>
</geneLocation>
<proteinExistence type="predicted"/>
<gene>
    <name evidence="2" type="ORF">I1A_000008</name>
</gene>
<dbReference type="AlphaFoldDB" id="K0WZY6"/>
<keyword evidence="2" id="KW-0614">Plasmid</keyword>
<reference evidence="2" key="1">
    <citation type="submission" date="2012-03" db="EMBL/GenBank/DDBJ databases">
        <title>The genome of cave-isolated P. fluorescens strain R124 demonstrates phenotypic adaptation to the mineral environment.</title>
        <authorList>
            <person name="Barton M.D."/>
            <person name="Petronio M."/>
            <person name="Giarrizzo J.G."/>
            <person name="Bowling B."/>
            <person name="Barton H.A."/>
        </authorList>
    </citation>
    <scope>NUCLEOTIDE SEQUENCE</scope>
    <source>
        <strain evidence="2">R124</strain>
        <plasmid evidence="2">pMP-R124</plasmid>
    </source>
</reference>
<evidence type="ECO:0000313" key="2">
    <source>
        <dbReference type="EMBL" id="AFS51684.1"/>
    </source>
</evidence>
<reference evidence="3 4" key="2">
    <citation type="submission" date="2012-08" db="EMBL/GenBank/DDBJ databases">
        <title>The genome of cave-isolated P. fluorescens strain R124 demonstrates phenotypic adaptation to the mineral environment.</title>
        <authorList>
            <person name="Barton M.D."/>
            <person name="Petronio M."/>
            <person name="Giarrizzo J.G."/>
            <person name="Bowling B.V."/>
            <person name="Barton H.A."/>
        </authorList>
    </citation>
    <scope>NUCLEOTIDE SEQUENCE [LARGE SCALE GENOMIC DNA]</scope>
    <source>
        <strain evidence="3 4">R124</strain>
        <plasmid evidence="3 4">pMP-R124</plasmid>
    </source>
</reference>
<dbReference type="EMBL" id="CM001562">
    <property type="protein sequence ID" value="EJZ60929.1"/>
    <property type="molecule type" value="Genomic_DNA"/>
</dbReference>
<evidence type="ECO:0000313" key="4">
    <source>
        <dbReference type="Proteomes" id="UP000006045"/>
    </source>
</evidence>
<dbReference type="Proteomes" id="UP000006045">
    <property type="component" value="Plasmid pMP-R124"/>
</dbReference>
<feature type="region of interest" description="Disordered" evidence="1">
    <location>
        <begin position="1"/>
        <end position="20"/>
    </location>
</feature>
<dbReference type="HOGENOM" id="CLU_166150_0_0_6"/>
<protein>
    <submittedName>
        <fullName evidence="2">Uncharacterized protein</fullName>
    </submittedName>
</protein>
<accession>K0WZY6</accession>
<dbReference type="OrthoDB" id="5825091at2"/>
<organism evidence="2">
    <name type="scientific">Pseudomonas fluorescens R124</name>
    <dbReference type="NCBI Taxonomy" id="743713"/>
    <lineage>
        <taxon>Bacteria</taxon>
        <taxon>Pseudomonadati</taxon>
        <taxon>Pseudomonadota</taxon>
        <taxon>Gammaproteobacteria</taxon>
        <taxon>Pseudomonadales</taxon>
        <taxon>Pseudomonadaceae</taxon>
        <taxon>Pseudomonas</taxon>
    </lineage>
</organism>
<evidence type="ECO:0000256" key="1">
    <source>
        <dbReference type="SAM" id="MobiDB-lite"/>
    </source>
</evidence>
<dbReference type="EMBL" id="JQ737005">
    <property type="protein sequence ID" value="AFS51684.1"/>
    <property type="molecule type" value="Genomic_DNA"/>
</dbReference>
<name>K0WZY6_PSEFL</name>
<evidence type="ECO:0000313" key="3">
    <source>
        <dbReference type="EMBL" id="EJZ60929.1"/>
    </source>
</evidence>